<reference evidence="3 4" key="1">
    <citation type="submission" date="2020-02" db="EMBL/GenBank/DDBJ databases">
        <title>Acidophilic actinobacteria isolated from forest soil.</title>
        <authorList>
            <person name="Golinska P."/>
        </authorList>
    </citation>
    <scope>NUCLEOTIDE SEQUENCE [LARGE SCALE GENOMIC DNA]</scope>
    <source>
        <strain evidence="3 4">NL8</strain>
    </source>
</reference>
<dbReference type="Proteomes" id="UP000730482">
    <property type="component" value="Unassembled WGS sequence"/>
</dbReference>
<accession>A0ABS5KUW3</accession>
<evidence type="ECO:0000256" key="1">
    <source>
        <dbReference type="ARBA" id="ARBA00008812"/>
    </source>
</evidence>
<comment type="caution">
    <text evidence="3">The sequence shown here is derived from an EMBL/GenBank/DDBJ whole genome shotgun (WGS) entry which is preliminary data.</text>
</comment>
<dbReference type="SMART" id="SM00867">
    <property type="entry name" value="YceI"/>
    <property type="match status" value="1"/>
</dbReference>
<dbReference type="InterPro" id="IPR036761">
    <property type="entry name" value="TTHA0802/YceI-like_sf"/>
</dbReference>
<dbReference type="EMBL" id="JAAFYZ010000082">
    <property type="protein sequence ID" value="MBS2549780.1"/>
    <property type="molecule type" value="Genomic_DNA"/>
</dbReference>
<dbReference type="Pfam" id="PF04264">
    <property type="entry name" value="YceI"/>
    <property type="match status" value="1"/>
</dbReference>
<evidence type="ECO:0000313" key="4">
    <source>
        <dbReference type="Proteomes" id="UP000730482"/>
    </source>
</evidence>
<evidence type="ECO:0000259" key="2">
    <source>
        <dbReference type="SMART" id="SM00867"/>
    </source>
</evidence>
<dbReference type="RefSeq" id="WP_212011441.1">
    <property type="nucleotide sequence ID" value="NZ_JAAFYZ010000082.1"/>
</dbReference>
<proteinExistence type="inferred from homology"/>
<dbReference type="PANTHER" id="PTHR34406:SF1">
    <property type="entry name" value="PROTEIN YCEI"/>
    <property type="match status" value="1"/>
</dbReference>
<dbReference type="SUPFAM" id="SSF101874">
    <property type="entry name" value="YceI-like"/>
    <property type="match status" value="1"/>
</dbReference>
<dbReference type="InterPro" id="IPR007372">
    <property type="entry name" value="Lipid/polyisoprenoid-bd_YceI"/>
</dbReference>
<keyword evidence="4" id="KW-1185">Reference proteome</keyword>
<gene>
    <name evidence="3" type="ORF">KGQ19_23220</name>
</gene>
<comment type="similarity">
    <text evidence="1">Belongs to the UPF0312 family.</text>
</comment>
<name>A0ABS5KUW3_9ACTN</name>
<evidence type="ECO:0000313" key="3">
    <source>
        <dbReference type="EMBL" id="MBS2549780.1"/>
    </source>
</evidence>
<dbReference type="Gene3D" id="2.40.128.110">
    <property type="entry name" value="Lipid/polyisoprenoid-binding, YceI-like"/>
    <property type="match status" value="1"/>
</dbReference>
<sequence>MSEKWILDPAGHEVAVRNKTFWGLVTVRGVFQTVHAEGVLAEDGTGEGTVTVDAGSLNTRLGKRDDHLRSADFFDVEHHPTFQFVVDRIGPVTTDSAEVEVRGTLKVRQTVRPMTFLAHADRHGDNVTLTATIPYVRADFGMTWNQLGMMAGKGEIRVKLRFTREG</sequence>
<protein>
    <submittedName>
        <fullName evidence="3">YceI family protein</fullName>
    </submittedName>
</protein>
<feature type="domain" description="Lipid/polyisoprenoid-binding YceI-like" evidence="2">
    <location>
        <begin position="4"/>
        <end position="163"/>
    </location>
</feature>
<dbReference type="PANTHER" id="PTHR34406">
    <property type="entry name" value="PROTEIN YCEI"/>
    <property type="match status" value="1"/>
</dbReference>
<organism evidence="3 4">
    <name type="scientific">Catenulispora pinistramenti</name>
    <dbReference type="NCBI Taxonomy" id="2705254"/>
    <lineage>
        <taxon>Bacteria</taxon>
        <taxon>Bacillati</taxon>
        <taxon>Actinomycetota</taxon>
        <taxon>Actinomycetes</taxon>
        <taxon>Catenulisporales</taxon>
        <taxon>Catenulisporaceae</taxon>
        <taxon>Catenulispora</taxon>
    </lineage>
</organism>